<dbReference type="Pfam" id="PF22494">
    <property type="entry name" value="choice_anch_I"/>
    <property type="match status" value="1"/>
</dbReference>
<dbReference type="PRINTS" id="PR00313">
    <property type="entry name" value="CABNDNGRPT"/>
</dbReference>
<sequence length="690" mass="72346">MFEKHKFALEVEDFGDLNIEIAEKSKRHSNASDFGDDASDKSSKFVKSTVLGGLGVEPVGSYDSLSGEAGSEVVSYFAGKLYVTNGAEGRIDVFDAISGDLVNSIDLTTIPDFGGVNSVTVTEHGIAAAVELGNEGDGVAQNGVVALFDLTGAALGTAEVGNLPDMVTYSKDGTMIFVANEGERQSDQEPAGSISIIDVATMTVATFGFEEFDAMVPELRDMGVRIFPDAMPSTDFEPEYIAEIDGKLLVTLQEANSVAVFDLASMSWEKIIPLGTQDHSVVPLDASDKDDAINITTYENLVGIRMPDAIAATEIDGVAYFLTANEGDDRGDFDEGGDAARVGDILDGEVAGVSIDASVDTTGLERLTVSIIDGDTDGDGDIDVPHAYGSRSFTIFDLDGNIVFDSGSDFEEIIAAIRPANAFNNDGYPSDNPDVIDENRSDNKGPEPEAIAIGEVDGKTLAFIGLERDGGIMIYDISNPADSQFVDYIDSSAYGHSSPEVIKFIPASESETGNAQIAVAYEVSGTTALYDIAFGKAIVGRNKSDDILGTIGDDGIRAGNGKDIVNGQGGDDVIKGENGNDVLFGGAGDDKIIGGNGADIIDGGIGDDLLIGRNGPDTFVFALGAGNDTIRGFGKADVIDLSMTGLRFGDLVISDVEPGLALVEYGDMGDTIEVYLRNSHATLDAGDFQF</sequence>
<evidence type="ECO:0000313" key="7">
    <source>
        <dbReference type="EMBL" id="GHF64817.1"/>
    </source>
</evidence>
<dbReference type="Gene3D" id="2.150.10.10">
    <property type="entry name" value="Serralysin-like metalloprotease, C-terminal"/>
    <property type="match status" value="1"/>
</dbReference>
<dbReference type="InterPro" id="IPR052956">
    <property type="entry name" value="Mesenchyme-surface_protein"/>
</dbReference>
<keyword evidence="8" id="KW-1185">Reference proteome</keyword>
<dbReference type="PRINTS" id="PR01488">
    <property type="entry name" value="RTXTOXINA"/>
</dbReference>
<dbReference type="NCBIfam" id="NF038117">
    <property type="entry name" value="choice_anch_I"/>
    <property type="match status" value="1"/>
</dbReference>
<dbReference type="SUPFAM" id="SSF50969">
    <property type="entry name" value="YVTN repeat-like/Quinoprotein amine dehydrogenase"/>
    <property type="match status" value="1"/>
</dbReference>
<dbReference type="Pfam" id="PF00353">
    <property type="entry name" value="HemolysinCabind"/>
    <property type="match status" value="3"/>
</dbReference>
<dbReference type="InterPro" id="IPR011049">
    <property type="entry name" value="Serralysin-like_metalloprot_C"/>
</dbReference>
<keyword evidence="2" id="KW-0800">Toxin</keyword>
<reference evidence="7" key="2">
    <citation type="submission" date="2020-09" db="EMBL/GenBank/DDBJ databases">
        <authorList>
            <person name="Sun Q."/>
            <person name="Kim S."/>
        </authorList>
    </citation>
    <scope>NUCLEOTIDE SEQUENCE</scope>
    <source>
        <strain evidence="7">KCTC 42650</strain>
    </source>
</reference>
<dbReference type="AlphaFoldDB" id="A0A8J3H1K3"/>
<proteinExistence type="predicted"/>
<evidence type="ECO:0000256" key="3">
    <source>
        <dbReference type="ARBA" id="ARBA00022737"/>
    </source>
</evidence>
<reference evidence="7" key="1">
    <citation type="journal article" date="2014" name="Int. J. Syst. Evol. Microbiol.">
        <title>Complete genome sequence of Corynebacterium casei LMG S-19264T (=DSM 44701T), isolated from a smear-ripened cheese.</title>
        <authorList>
            <consortium name="US DOE Joint Genome Institute (JGI-PGF)"/>
            <person name="Walter F."/>
            <person name="Albersmeier A."/>
            <person name="Kalinowski J."/>
            <person name="Ruckert C."/>
        </authorList>
    </citation>
    <scope>NUCLEOTIDE SEQUENCE</scope>
    <source>
        <strain evidence="7">KCTC 42650</strain>
    </source>
</reference>
<dbReference type="InterPro" id="IPR001343">
    <property type="entry name" value="Hemolysn_Ca-bd"/>
</dbReference>
<dbReference type="PANTHER" id="PTHR46928:SF1">
    <property type="entry name" value="MESENCHYME-SPECIFIC CELL SURFACE GLYCOPROTEIN"/>
    <property type="match status" value="1"/>
</dbReference>
<organism evidence="7 8">
    <name type="scientific">Seohaeicola zhoushanensis</name>
    <dbReference type="NCBI Taxonomy" id="1569283"/>
    <lineage>
        <taxon>Bacteria</taxon>
        <taxon>Pseudomonadati</taxon>
        <taxon>Pseudomonadota</taxon>
        <taxon>Alphaproteobacteria</taxon>
        <taxon>Rhodobacterales</taxon>
        <taxon>Roseobacteraceae</taxon>
        <taxon>Seohaeicola</taxon>
    </lineage>
</organism>
<evidence type="ECO:0000256" key="2">
    <source>
        <dbReference type="ARBA" id="ARBA00022656"/>
    </source>
</evidence>
<evidence type="ECO:0000259" key="6">
    <source>
        <dbReference type="Pfam" id="PF22494"/>
    </source>
</evidence>
<evidence type="ECO:0000313" key="8">
    <source>
        <dbReference type="Proteomes" id="UP000626220"/>
    </source>
</evidence>
<dbReference type="PROSITE" id="PS00330">
    <property type="entry name" value="HEMOLYSIN_CALCIUM"/>
    <property type="match status" value="2"/>
</dbReference>
<dbReference type="GO" id="GO:0005576">
    <property type="term" value="C:extracellular region"/>
    <property type="evidence" value="ECO:0007669"/>
    <property type="project" value="InterPro"/>
</dbReference>
<accession>A0A8J3H1K3</accession>
<dbReference type="InterPro" id="IPR055188">
    <property type="entry name" value="Choice_anch_I"/>
</dbReference>
<gene>
    <name evidence="7" type="ORF">GCM10017056_40040</name>
</gene>
<keyword evidence="3" id="KW-0677">Repeat</keyword>
<dbReference type="InterPro" id="IPR003995">
    <property type="entry name" value="RTX_toxin_determinant-A"/>
</dbReference>
<dbReference type="GO" id="GO:0090729">
    <property type="term" value="F:toxin activity"/>
    <property type="evidence" value="ECO:0007669"/>
    <property type="project" value="UniProtKB-KW"/>
</dbReference>
<feature type="domain" description="Choice-of-anchor I" evidence="6">
    <location>
        <begin position="77"/>
        <end position="532"/>
    </location>
</feature>
<comment type="subcellular location">
    <subcellularLocation>
        <location evidence="1">Membrane</location>
    </subcellularLocation>
</comment>
<dbReference type="Proteomes" id="UP000626220">
    <property type="component" value="Unassembled WGS sequence"/>
</dbReference>
<name>A0A8J3H1K3_9RHOB</name>
<dbReference type="GO" id="GO:0005509">
    <property type="term" value="F:calcium ion binding"/>
    <property type="evidence" value="ECO:0007669"/>
    <property type="project" value="InterPro"/>
</dbReference>
<dbReference type="InterPro" id="IPR015943">
    <property type="entry name" value="WD40/YVTN_repeat-like_dom_sf"/>
</dbReference>
<keyword evidence="4" id="KW-0843">Virulence</keyword>
<dbReference type="GO" id="GO:0016020">
    <property type="term" value="C:membrane"/>
    <property type="evidence" value="ECO:0007669"/>
    <property type="project" value="UniProtKB-SubCell"/>
</dbReference>
<evidence type="ECO:0000256" key="1">
    <source>
        <dbReference type="ARBA" id="ARBA00004370"/>
    </source>
</evidence>
<evidence type="ECO:0000256" key="4">
    <source>
        <dbReference type="ARBA" id="ARBA00023026"/>
    </source>
</evidence>
<dbReference type="Gene3D" id="2.130.10.10">
    <property type="entry name" value="YVTN repeat-like/Quinoprotein amine dehydrogenase"/>
    <property type="match status" value="1"/>
</dbReference>
<dbReference type="SUPFAM" id="SSF51120">
    <property type="entry name" value="beta-Roll"/>
    <property type="match status" value="1"/>
</dbReference>
<comment type="caution">
    <text evidence="7">The sequence shown here is derived from an EMBL/GenBank/DDBJ whole genome shotgun (WGS) entry which is preliminary data.</text>
</comment>
<dbReference type="EMBL" id="BNCJ01000016">
    <property type="protein sequence ID" value="GHF64817.1"/>
    <property type="molecule type" value="Genomic_DNA"/>
</dbReference>
<dbReference type="InterPro" id="IPR011044">
    <property type="entry name" value="Quino_amine_DH_bsu"/>
</dbReference>
<dbReference type="PANTHER" id="PTHR46928">
    <property type="entry name" value="MESENCHYME-SPECIFIC CELL SURFACE GLYCOPROTEIN"/>
    <property type="match status" value="1"/>
</dbReference>
<dbReference type="RefSeq" id="WP_189681898.1">
    <property type="nucleotide sequence ID" value="NZ_BNCJ01000016.1"/>
</dbReference>
<evidence type="ECO:0000256" key="5">
    <source>
        <dbReference type="ARBA" id="ARBA00023136"/>
    </source>
</evidence>
<protein>
    <recommendedName>
        <fullName evidence="6">Choice-of-anchor I domain-containing protein</fullName>
    </recommendedName>
</protein>
<dbReference type="InterPro" id="IPR018511">
    <property type="entry name" value="Hemolysin-typ_Ca-bd_CS"/>
</dbReference>
<keyword evidence="5" id="KW-0472">Membrane</keyword>